<dbReference type="InterPro" id="IPR036271">
    <property type="entry name" value="Tet_transcr_reg_TetR-rel_C_sf"/>
</dbReference>
<evidence type="ECO:0000256" key="1">
    <source>
        <dbReference type="ARBA" id="ARBA00023015"/>
    </source>
</evidence>
<keyword evidence="5" id="KW-1185">Reference proteome</keyword>
<dbReference type="EMBL" id="FMUH01000002">
    <property type="protein sequence ID" value="SCX43205.1"/>
    <property type="molecule type" value="Genomic_DNA"/>
</dbReference>
<evidence type="ECO:0000313" key="5">
    <source>
        <dbReference type="Proteomes" id="UP000198981"/>
    </source>
</evidence>
<dbReference type="SUPFAM" id="SSF48498">
    <property type="entry name" value="Tetracyclin repressor-like, C-terminal domain"/>
    <property type="match status" value="1"/>
</dbReference>
<evidence type="ECO:0000256" key="2">
    <source>
        <dbReference type="ARBA" id="ARBA00023163"/>
    </source>
</evidence>
<gene>
    <name evidence="4" type="ORF">SAMN03159343_1190</name>
</gene>
<accession>A0A1G4XQ26</accession>
<dbReference type="Proteomes" id="UP000198981">
    <property type="component" value="Unassembled WGS sequence"/>
</dbReference>
<name>A0A1G4XQ26_9ACTN</name>
<feature type="domain" description="Tetracyclin repressor-like C-terminal" evidence="3">
    <location>
        <begin position="22"/>
        <end position="128"/>
    </location>
</feature>
<protein>
    <submittedName>
        <fullName evidence="4">Transcriptional repressor C-terminal</fullName>
    </submittedName>
</protein>
<evidence type="ECO:0000313" key="4">
    <source>
        <dbReference type="EMBL" id="SCX43205.1"/>
    </source>
</evidence>
<keyword evidence="1" id="KW-0805">Transcription regulation</keyword>
<dbReference type="AlphaFoldDB" id="A0A1G4XQ26"/>
<dbReference type="Pfam" id="PF16859">
    <property type="entry name" value="TetR_C_11"/>
    <property type="match status" value="1"/>
</dbReference>
<organism evidence="4 5">
    <name type="scientific">Klenkia marina</name>
    <dbReference type="NCBI Taxonomy" id="1960309"/>
    <lineage>
        <taxon>Bacteria</taxon>
        <taxon>Bacillati</taxon>
        <taxon>Actinomycetota</taxon>
        <taxon>Actinomycetes</taxon>
        <taxon>Geodermatophilales</taxon>
        <taxon>Geodermatophilaceae</taxon>
        <taxon>Klenkia</taxon>
    </lineage>
</organism>
<dbReference type="InterPro" id="IPR011075">
    <property type="entry name" value="TetR_C"/>
</dbReference>
<proteinExistence type="predicted"/>
<sequence length="136" mass="14696">MEDVLLAVLRTEPGPRPLPPVTSLREFLVATLSRTARGTAEPGVRRAATELLAAAAGDERIDEAFGDALADVRAEGHRWIAQARERGELRDDVDADTLLDLVAGAAYYPLLWRGRALAEDRVAAVVDLLLDGAARR</sequence>
<reference evidence="5" key="1">
    <citation type="submission" date="2016-10" db="EMBL/GenBank/DDBJ databases">
        <authorList>
            <person name="Varghese N."/>
            <person name="Submissions S."/>
        </authorList>
    </citation>
    <scope>NUCLEOTIDE SEQUENCE [LARGE SCALE GENOMIC DNA]</scope>
    <source>
        <strain evidence="5">DSM 45722</strain>
    </source>
</reference>
<evidence type="ECO:0000259" key="3">
    <source>
        <dbReference type="Pfam" id="PF16859"/>
    </source>
</evidence>
<dbReference type="Gene3D" id="1.10.357.10">
    <property type="entry name" value="Tetracycline Repressor, domain 2"/>
    <property type="match status" value="1"/>
</dbReference>
<keyword evidence="2" id="KW-0804">Transcription</keyword>